<feature type="compositionally biased region" description="Low complexity" evidence="6">
    <location>
        <begin position="549"/>
        <end position="569"/>
    </location>
</feature>
<feature type="region of interest" description="Disordered" evidence="6">
    <location>
        <begin position="142"/>
        <end position="161"/>
    </location>
</feature>
<feature type="region of interest" description="Disordered" evidence="6">
    <location>
        <begin position="449"/>
        <end position="468"/>
    </location>
</feature>
<dbReference type="InterPro" id="IPR000504">
    <property type="entry name" value="RRM_dom"/>
</dbReference>
<evidence type="ECO:0000256" key="5">
    <source>
        <dbReference type="PROSITE-ProRule" id="PRU00176"/>
    </source>
</evidence>
<dbReference type="PANTHER" id="PTHR21245">
    <property type="entry name" value="HETEROGENEOUS NUCLEAR RIBONUCLEOPROTEIN"/>
    <property type="match status" value="1"/>
</dbReference>
<feature type="region of interest" description="Disordered" evidence="6">
    <location>
        <begin position="1"/>
        <end position="21"/>
    </location>
</feature>
<evidence type="ECO:0000256" key="3">
    <source>
        <dbReference type="ARBA" id="ARBA00022737"/>
    </source>
</evidence>
<dbReference type="CDD" id="cd21065">
    <property type="entry name" value="NURR_Syncrip-like"/>
    <property type="match status" value="1"/>
</dbReference>
<feature type="compositionally biased region" description="Polar residues" evidence="6">
    <location>
        <begin position="617"/>
        <end position="629"/>
    </location>
</feature>
<dbReference type="CDD" id="cd12251">
    <property type="entry name" value="RRM3_hnRNPR_like"/>
    <property type="match status" value="1"/>
</dbReference>
<reference evidence="8" key="1">
    <citation type="submission" date="2022-01" db="EMBL/GenBank/DDBJ databases">
        <authorList>
            <person name="King R."/>
        </authorList>
    </citation>
    <scope>NUCLEOTIDE SEQUENCE</scope>
</reference>
<dbReference type="SUPFAM" id="SSF54928">
    <property type="entry name" value="RNA-binding domain, RBD"/>
    <property type="match status" value="2"/>
</dbReference>
<keyword evidence="9" id="KW-1185">Reference proteome</keyword>
<dbReference type="InterPro" id="IPR006535">
    <property type="entry name" value="HnRNP_R/Q_splicing_fac"/>
</dbReference>
<comment type="subcellular location">
    <subcellularLocation>
        <location evidence="1">Cytoplasm</location>
    </subcellularLocation>
</comment>
<feature type="compositionally biased region" description="Polar residues" evidence="6">
    <location>
        <begin position="650"/>
        <end position="660"/>
    </location>
</feature>
<feature type="compositionally biased region" description="Low complexity" evidence="6">
    <location>
        <begin position="107"/>
        <end position="117"/>
    </location>
</feature>
<dbReference type="CDD" id="cd12250">
    <property type="entry name" value="RRM2_hnRNPR_like"/>
    <property type="match status" value="1"/>
</dbReference>
<organism evidence="8 9">
    <name type="scientific">Phyllotreta striolata</name>
    <name type="common">Striped flea beetle</name>
    <name type="synonym">Crioceris striolata</name>
    <dbReference type="NCBI Taxonomy" id="444603"/>
    <lineage>
        <taxon>Eukaryota</taxon>
        <taxon>Metazoa</taxon>
        <taxon>Ecdysozoa</taxon>
        <taxon>Arthropoda</taxon>
        <taxon>Hexapoda</taxon>
        <taxon>Insecta</taxon>
        <taxon>Pterygota</taxon>
        <taxon>Neoptera</taxon>
        <taxon>Endopterygota</taxon>
        <taxon>Coleoptera</taxon>
        <taxon>Polyphaga</taxon>
        <taxon>Cucujiformia</taxon>
        <taxon>Chrysomeloidea</taxon>
        <taxon>Chrysomelidae</taxon>
        <taxon>Galerucinae</taxon>
        <taxon>Alticini</taxon>
        <taxon>Phyllotreta</taxon>
    </lineage>
</organism>
<feature type="domain" description="RRM" evidence="7">
    <location>
        <begin position="166"/>
        <end position="245"/>
    </location>
</feature>
<dbReference type="Proteomes" id="UP001153712">
    <property type="component" value="Chromosome 14"/>
</dbReference>
<dbReference type="FunFam" id="3.30.70.330:FF:000175">
    <property type="entry name" value="Heterogeneous nuclear ribonucleoprotein Q"/>
    <property type="match status" value="1"/>
</dbReference>
<dbReference type="SMART" id="SM00360">
    <property type="entry name" value="RRM"/>
    <property type="match status" value="3"/>
</dbReference>
<dbReference type="CDD" id="cd12249">
    <property type="entry name" value="RRM1_hnRNPR_like"/>
    <property type="match status" value="1"/>
</dbReference>
<dbReference type="FunFam" id="3.30.70.330:FF:000213">
    <property type="entry name" value="Uncharacterized protein, isoform R"/>
    <property type="match status" value="1"/>
</dbReference>
<dbReference type="NCBIfam" id="TIGR01648">
    <property type="entry name" value="hnRNP-R-Q"/>
    <property type="match status" value="1"/>
</dbReference>
<dbReference type="GO" id="GO:0005737">
    <property type="term" value="C:cytoplasm"/>
    <property type="evidence" value="ECO:0007669"/>
    <property type="project" value="UniProtKB-SubCell"/>
</dbReference>
<accession>A0A9N9TLA6</accession>
<feature type="compositionally biased region" description="Basic and acidic residues" evidence="6">
    <location>
        <begin position="11"/>
        <end position="21"/>
    </location>
</feature>
<evidence type="ECO:0000256" key="1">
    <source>
        <dbReference type="ARBA" id="ARBA00004496"/>
    </source>
</evidence>
<feature type="compositionally biased region" description="Pro residues" evidence="6">
    <location>
        <begin position="152"/>
        <end position="161"/>
    </location>
</feature>
<evidence type="ECO:0000256" key="4">
    <source>
        <dbReference type="ARBA" id="ARBA00022884"/>
    </source>
</evidence>
<feature type="domain" description="RRM" evidence="7">
    <location>
        <begin position="247"/>
        <end position="329"/>
    </location>
</feature>
<dbReference type="Gene3D" id="3.30.70.330">
    <property type="match status" value="3"/>
</dbReference>
<keyword evidence="2" id="KW-0963">Cytoplasm</keyword>
<evidence type="ECO:0000256" key="2">
    <source>
        <dbReference type="ARBA" id="ARBA00022490"/>
    </source>
</evidence>
<dbReference type="EMBL" id="OU900107">
    <property type="protein sequence ID" value="CAG9857455.1"/>
    <property type="molecule type" value="Genomic_DNA"/>
</dbReference>
<proteinExistence type="predicted"/>
<evidence type="ECO:0000259" key="7">
    <source>
        <dbReference type="PROSITE" id="PS50102"/>
    </source>
</evidence>
<feature type="compositionally biased region" description="Gly residues" evidence="6">
    <location>
        <begin position="451"/>
        <end position="460"/>
    </location>
</feature>
<evidence type="ECO:0000313" key="8">
    <source>
        <dbReference type="EMBL" id="CAG9857455.1"/>
    </source>
</evidence>
<feature type="domain" description="RRM" evidence="7">
    <location>
        <begin position="342"/>
        <end position="412"/>
    </location>
</feature>
<dbReference type="InterPro" id="IPR012677">
    <property type="entry name" value="Nucleotide-bd_a/b_plait_sf"/>
</dbReference>
<dbReference type="Pfam" id="PF00076">
    <property type="entry name" value="RRM_1"/>
    <property type="match status" value="3"/>
</dbReference>
<keyword evidence="3" id="KW-0677">Repeat</keyword>
<sequence>MAEGNGEVPEEPMKIEQDADRTENYQKLLEYGLDEKVSAKLDDIYKTGKLAHVDLDERALDALKEFPVDGALNVLGQFLDSNLEHVSNKSAYLCGVMKTYRQKSRAGTSGAAGAATPAPAPVKGPDEGKIKQIMDRTGYPLDVTTGQRKYGGPPPDWEGPPPGSGCEVFCGKIPKDMYEDELIPLFEDCGTIWDLRLMMDPMTGTNRGYAFVTFTTRDAAQIAVQKLDNHEIKPGKNLKINISVPNLRLFVGNIPKSKGKEEILDEFGKLTAGLMEVIIYSSPDDKKKNRGFCFLEYESHKAASLAKRRLGTGRIKVWGCDIIVDWADPQEEPDEQTMSKVKVLYVRNLTQEITEEKLKEEFEQYGKVERVKKIKDYAFIHFEDRDNAVKAMESLDSKELGGSNIEVSLAKPPSDKKKKEEILRARERRMMQMMQIRGGMMPGTMPLRGPPGQGGSGPRGTGVRSAPMGRGDYDYDYDYYGYGDYRGGYSDPYYDDFYRYEDYYYDYQPAPTPARGRGGRQPAPELDEGVTTGVYYDVSSGTQAGRGRGVVARGRAGGPPARGAAANRAGRGGAAGARGAARQAARGVGRAKASLPAGKRKFDGGHQNQGETKRRYQSTWGSQPLTQQPLAGADQNGEQHQQHQQQQQQPWYQDSYGSWS</sequence>
<name>A0A9N9TLA6_PHYSR</name>
<dbReference type="FunFam" id="3.30.70.330:FF:000024">
    <property type="entry name" value="Heterogeneous nuclear ribonucleoprotein q isoform"/>
    <property type="match status" value="1"/>
</dbReference>
<dbReference type="GO" id="GO:0003723">
    <property type="term" value="F:RNA binding"/>
    <property type="evidence" value="ECO:0007669"/>
    <property type="project" value="UniProtKB-UniRule"/>
</dbReference>
<keyword evidence="4 5" id="KW-0694">RNA-binding</keyword>
<evidence type="ECO:0000256" key="6">
    <source>
        <dbReference type="SAM" id="MobiDB-lite"/>
    </source>
</evidence>
<dbReference type="Pfam" id="PF18360">
    <property type="entry name" value="hnRNP_Q_AcD"/>
    <property type="match status" value="1"/>
</dbReference>
<feature type="compositionally biased region" description="Low complexity" evidence="6">
    <location>
        <begin position="577"/>
        <end position="591"/>
    </location>
</feature>
<gene>
    <name evidence="8" type="ORF">PHYEVI_LOCUS3860</name>
</gene>
<dbReference type="OrthoDB" id="3800936at2759"/>
<protein>
    <recommendedName>
        <fullName evidence="7">RRM domain-containing protein</fullName>
    </recommendedName>
</protein>
<dbReference type="PROSITE" id="PS50102">
    <property type="entry name" value="RRM"/>
    <property type="match status" value="3"/>
</dbReference>
<evidence type="ECO:0000313" key="9">
    <source>
        <dbReference type="Proteomes" id="UP001153712"/>
    </source>
</evidence>
<dbReference type="InterPro" id="IPR035979">
    <property type="entry name" value="RBD_domain_sf"/>
</dbReference>
<feature type="region of interest" description="Disordered" evidence="6">
    <location>
        <begin position="107"/>
        <end position="127"/>
    </location>
</feature>
<dbReference type="InterPro" id="IPR041337">
    <property type="entry name" value="hnRNP_Q_AcD"/>
</dbReference>
<dbReference type="AlphaFoldDB" id="A0A9N9TLA6"/>
<feature type="region of interest" description="Disordered" evidence="6">
    <location>
        <begin position="539"/>
        <end position="660"/>
    </location>
</feature>